<evidence type="ECO:0000259" key="13">
    <source>
        <dbReference type="PROSITE" id="PS50118"/>
    </source>
</evidence>
<evidence type="ECO:0000256" key="12">
    <source>
        <dbReference type="PROSITE-ProRule" id="PRU00267"/>
    </source>
</evidence>
<comment type="function">
    <text evidence="9">Acts both as a transcriptional activator and a repressor. Binds to the DNA sequence 5'-ACAAT-3' and shows a preference for guanine residues surrounding this core motif. Binds to its own promoter and activates its own transcription. Required to activate the expression of postmeiotic genes involved in spermiogenesis. Binds to the promoter region of CTNNB1 and represses its transcription which leads to inhibition of Wnt signaling. Also inhibits Wnt signaling by binding to the CTNNB1 protein, preventing interaction of CTNNB1 with TCF7L2/TCF4.</text>
</comment>
<dbReference type="InterPro" id="IPR036910">
    <property type="entry name" value="HMG_box_dom_sf"/>
</dbReference>
<keyword evidence="5 12" id="KW-0238">DNA-binding</keyword>
<keyword evidence="2" id="KW-0963">Cytoplasm</keyword>
<comment type="caution">
    <text evidence="14">The sequence shown here is derived from an EMBL/GenBank/DDBJ whole genome shotgun (WGS) entry which is preliminary data.</text>
</comment>
<dbReference type="GO" id="GO:0005737">
    <property type="term" value="C:cytoplasm"/>
    <property type="evidence" value="ECO:0007669"/>
    <property type="project" value="UniProtKB-SubCell"/>
</dbReference>
<dbReference type="SUPFAM" id="SSF47095">
    <property type="entry name" value="HMG-box"/>
    <property type="match status" value="1"/>
</dbReference>
<dbReference type="EMBL" id="VWPQ01000238">
    <property type="protein sequence ID" value="NXY40844.1"/>
    <property type="molecule type" value="Genomic_DNA"/>
</dbReference>
<dbReference type="Pfam" id="PF00505">
    <property type="entry name" value="HMG_box"/>
    <property type="match status" value="1"/>
</dbReference>
<feature type="DNA-binding region" description="HMG box" evidence="12">
    <location>
        <begin position="90"/>
        <end position="158"/>
    </location>
</feature>
<name>A0A7L4JIV7_9AVES</name>
<evidence type="ECO:0000256" key="8">
    <source>
        <dbReference type="ARBA" id="ARBA00023242"/>
    </source>
</evidence>
<dbReference type="PANTHER" id="PTHR47279:SF1">
    <property type="entry name" value="TRANSCRIPTION FACTOR SOX-30"/>
    <property type="match status" value="1"/>
</dbReference>
<keyword evidence="7" id="KW-0804">Transcription</keyword>
<dbReference type="Proteomes" id="UP000519239">
    <property type="component" value="Unassembled WGS sequence"/>
</dbReference>
<dbReference type="PROSITE" id="PS50118">
    <property type="entry name" value="HMG_BOX_2"/>
    <property type="match status" value="1"/>
</dbReference>
<evidence type="ECO:0000256" key="6">
    <source>
        <dbReference type="ARBA" id="ARBA00023159"/>
    </source>
</evidence>
<evidence type="ECO:0000256" key="9">
    <source>
        <dbReference type="ARBA" id="ARBA00054217"/>
    </source>
</evidence>
<comment type="subcellular location">
    <subcellularLocation>
        <location evidence="1">Cytoplasm</location>
    </subcellularLocation>
</comment>
<dbReference type="SMART" id="SM00398">
    <property type="entry name" value="HMG"/>
    <property type="match status" value="1"/>
</dbReference>
<evidence type="ECO:0000256" key="5">
    <source>
        <dbReference type="ARBA" id="ARBA00023125"/>
    </source>
</evidence>
<dbReference type="GO" id="GO:1990837">
    <property type="term" value="F:sequence-specific double-stranded DNA binding"/>
    <property type="evidence" value="ECO:0007669"/>
    <property type="project" value="TreeGrafter"/>
</dbReference>
<evidence type="ECO:0000256" key="11">
    <source>
        <dbReference type="ARBA" id="ARBA00070331"/>
    </source>
</evidence>
<keyword evidence="15" id="KW-1185">Reference proteome</keyword>
<evidence type="ECO:0000313" key="15">
    <source>
        <dbReference type="Proteomes" id="UP000519239"/>
    </source>
</evidence>
<comment type="subunit">
    <text evidence="10">Interacts with CTNNB1, competitively inhibiting CTNNB1-TCF7L2/TCF4 interaction.</text>
</comment>
<evidence type="ECO:0000256" key="2">
    <source>
        <dbReference type="ARBA" id="ARBA00022490"/>
    </source>
</evidence>
<protein>
    <recommendedName>
        <fullName evidence="11">Transcription factor SOX-30</fullName>
    </recommendedName>
</protein>
<evidence type="ECO:0000256" key="7">
    <source>
        <dbReference type="ARBA" id="ARBA00023163"/>
    </source>
</evidence>
<dbReference type="FunFam" id="1.10.30.10:FF:000027">
    <property type="entry name" value="Transcription factor SOX-30"/>
    <property type="match status" value="1"/>
</dbReference>
<keyword evidence="8 12" id="KW-0539">Nucleus</keyword>
<reference evidence="14 15" key="1">
    <citation type="submission" date="2019-09" db="EMBL/GenBank/DDBJ databases">
        <title>Bird 10,000 Genomes (B10K) Project - Family phase.</title>
        <authorList>
            <person name="Zhang G."/>
        </authorList>
    </citation>
    <scope>NUCLEOTIDE SEQUENCE [LARGE SCALE GENOMIC DNA]</scope>
    <source>
        <strain evidence="14">B10K-CU-031-02</strain>
        <tissue evidence="14">Muscle</tissue>
    </source>
</reference>
<evidence type="ECO:0000256" key="4">
    <source>
        <dbReference type="ARBA" id="ARBA00023015"/>
    </source>
</evidence>
<dbReference type="PANTHER" id="PTHR47279">
    <property type="entry name" value="TRANSCRIPTION FACTOR SOX-30"/>
    <property type="match status" value="1"/>
</dbReference>
<evidence type="ECO:0000256" key="10">
    <source>
        <dbReference type="ARBA" id="ARBA00063959"/>
    </source>
</evidence>
<organism evidence="14 15">
    <name type="scientific">Ceuthmochares aereus</name>
    <dbReference type="NCBI Taxonomy" id="1961834"/>
    <lineage>
        <taxon>Eukaryota</taxon>
        <taxon>Metazoa</taxon>
        <taxon>Chordata</taxon>
        <taxon>Craniata</taxon>
        <taxon>Vertebrata</taxon>
        <taxon>Euteleostomi</taxon>
        <taxon>Archelosauria</taxon>
        <taxon>Archosauria</taxon>
        <taxon>Dinosauria</taxon>
        <taxon>Saurischia</taxon>
        <taxon>Theropoda</taxon>
        <taxon>Coelurosauria</taxon>
        <taxon>Aves</taxon>
        <taxon>Neognathae</taxon>
        <taxon>Neoaves</taxon>
        <taxon>Otidimorphae</taxon>
        <taxon>Cuculiformes</taxon>
        <taxon>Cuculidae</taxon>
        <taxon>Ceuthmochares</taxon>
    </lineage>
</organism>
<dbReference type="OrthoDB" id="6247875at2759"/>
<dbReference type="GO" id="GO:0005634">
    <property type="term" value="C:nucleus"/>
    <property type="evidence" value="ECO:0007669"/>
    <property type="project" value="UniProtKB-UniRule"/>
</dbReference>
<gene>
    <name evidence="14" type="primary">Sox30</name>
    <name evidence="14" type="ORF">CEUAER_R04074</name>
</gene>
<dbReference type="InterPro" id="IPR052856">
    <property type="entry name" value="SOX30_TF"/>
</dbReference>
<evidence type="ECO:0000256" key="1">
    <source>
        <dbReference type="ARBA" id="ARBA00004496"/>
    </source>
</evidence>
<dbReference type="AlphaFoldDB" id="A0A7L4JIV7"/>
<dbReference type="InterPro" id="IPR009071">
    <property type="entry name" value="HMG_box_dom"/>
</dbReference>
<evidence type="ECO:0000313" key="14">
    <source>
        <dbReference type="EMBL" id="NXY40844.1"/>
    </source>
</evidence>
<evidence type="ECO:0000256" key="3">
    <source>
        <dbReference type="ARBA" id="ARBA00022491"/>
    </source>
</evidence>
<proteinExistence type="predicted"/>
<feature type="non-terminal residue" evidence="14">
    <location>
        <position position="505"/>
    </location>
</feature>
<dbReference type="Gene3D" id="1.10.30.10">
    <property type="entry name" value="High mobility group box domain"/>
    <property type="match status" value="1"/>
</dbReference>
<dbReference type="CDD" id="cd22033">
    <property type="entry name" value="HMG-box_SoxH_SOX30"/>
    <property type="match status" value="1"/>
</dbReference>
<keyword evidence="4" id="KW-0805">Transcription regulation</keyword>
<sequence>TQGFGVLPQDHKIPVVFQPVTPQNCMQIQGPLPPGPVPVANVPVKRVPLKKQPVPKPSVKVETKNVSLTILPSDSGMPDAPFSKSKTGHVKRPMNAFMVWSRIHRPAIAKANPGASNKEISVHLGQEWNKLTEEQKQPYYDEAYRIKKKHSEEFPDWVYQPRLGKRKHSPLPTAPVFSSASQNIVTTSPTGILPFQSPACSFVICSFNSIGHRLPICGAPPAMCLPISTIQHAGPVTLFQTSGTNNTSVAVPAPTLPLSPVFPPRFFAEPAHTEALTMPSVLNCSLMNPTPVVIESFSRNPRNITPPNTIFSVSNSELPSVYPRVSIFPRGVPLPQATPFLHAPLYGSPPIWQPFNLFQAFPPFSFHGPHFVPGPRFFPSSTYPFSQPLFGCGNFSTSASERLGFYEDRCQRQEMIFSASDGGYAFKEYPEESTREEHHGCESPVMPCCSSSLRAEEPSVRPLPQLDVKALEEILSDIPLAPSSVHMVNVTDSDEGEESKLLQGF</sequence>
<keyword evidence="6" id="KW-0010">Activator</keyword>
<feature type="non-terminal residue" evidence="14">
    <location>
        <position position="1"/>
    </location>
</feature>
<feature type="domain" description="HMG box" evidence="13">
    <location>
        <begin position="90"/>
        <end position="158"/>
    </location>
</feature>
<dbReference type="GO" id="GO:0001228">
    <property type="term" value="F:DNA-binding transcription activator activity, RNA polymerase II-specific"/>
    <property type="evidence" value="ECO:0007669"/>
    <property type="project" value="UniProtKB-ARBA"/>
</dbReference>
<accession>A0A7L4JIV7</accession>
<keyword evidence="3" id="KW-0678">Repressor</keyword>